<sequence length="196" mass="23205">MSNTYLETIKSFNGEIFNLLYHQRRYESVLKSLGIRDFKNLQDYLNPPLSGLYRCRLTYDKQNIKVSYHKYEKRVIKSIKLVYDDKIDYSKKFTNRDELNNLFEKREDCDEILIVKNSLVTDTSMANIAFYKDSLWYTPKKPLLEGTTRARLLDDGKIIEKDIDVKDVKNYSKVALMNAMIDFDIITQYNLKDTTC</sequence>
<accession>L8B1L3</accession>
<proteinExistence type="predicted"/>
<evidence type="ECO:0008006" key="2">
    <source>
        <dbReference type="Google" id="ProtNLM"/>
    </source>
</evidence>
<dbReference type="GO" id="GO:0003824">
    <property type="term" value="F:catalytic activity"/>
    <property type="evidence" value="ECO:0007669"/>
    <property type="project" value="InterPro"/>
</dbReference>
<name>L8B1L3_9ZZZZ</name>
<dbReference type="Pfam" id="PF01063">
    <property type="entry name" value="Aminotran_4"/>
    <property type="match status" value="1"/>
</dbReference>
<dbReference type="InterPro" id="IPR043131">
    <property type="entry name" value="BCAT-like_N"/>
</dbReference>
<evidence type="ECO:0000313" key="1">
    <source>
        <dbReference type="EMBL" id="BAM75700.1"/>
    </source>
</evidence>
<dbReference type="EMBL" id="AB372153">
    <property type="protein sequence ID" value="BAM75700.1"/>
    <property type="molecule type" value="Genomic_DNA"/>
</dbReference>
<organism evidence="1">
    <name type="scientific">uncultured microorganism</name>
    <dbReference type="NCBI Taxonomy" id="358574"/>
    <lineage>
        <taxon>unclassified sequences</taxon>
        <taxon>environmental samples</taxon>
    </lineage>
</organism>
<dbReference type="Gene3D" id="3.30.470.10">
    <property type="match status" value="1"/>
</dbReference>
<dbReference type="Gene3D" id="3.20.10.10">
    <property type="entry name" value="D-amino Acid Aminotransferase, subunit A, domain 2"/>
    <property type="match status" value="1"/>
</dbReference>
<dbReference type="InterPro" id="IPR043132">
    <property type="entry name" value="BCAT-like_C"/>
</dbReference>
<protein>
    <recommendedName>
        <fullName evidence="2">4-amino-4-deoxychorismate lyase</fullName>
    </recommendedName>
</protein>
<dbReference type="SUPFAM" id="SSF56752">
    <property type="entry name" value="D-aminoacid aminotransferase-like PLP-dependent enzymes"/>
    <property type="match status" value="1"/>
</dbReference>
<reference evidence="1" key="1">
    <citation type="submission" date="2007-12" db="EMBL/GenBank/DDBJ databases">
        <title>Phylogenetic prediction and protein expressional analysis in the genetic information detected from deep-sea hydrothermal vent in Suiyo seamount.</title>
        <authorList>
            <person name="Sasaki M."/>
            <person name="Tsujimura M."/>
            <person name="Zhang Z."/>
            <person name="Akutsu J."/>
            <person name="Tajima H."/>
            <person name="Kawarabayasi Y."/>
        </authorList>
    </citation>
    <scope>NUCLEOTIDE SEQUENCE</scope>
</reference>
<dbReference type="AlphaFoldDB" id="L8B1L3"/>
<dbReference type="InterPro" id="IPR036038">
    <property type="entry name" value="Aminotransferase-like"/>
</dbReference>
<dbReference type="InterPro" id="IPR001544">
    <property type="entry name" value="Aminotrans_IV"/>
</dbReference>